<keyword evidence="3" id="KW-1185">Reference proteome</keyword>
<name>A0A8X6MEM5_NEPPI</name>
<protein>
    <submittedName>
        <fullName evidence="2">Uncharacterized protein</fullName>
    </submittedName>
</protein>
<sequence>MACSKRKLCSAHPLFSRKPFWKEESRLLRSDQDERRAVNTENTFPVVLRRETGLQFEMSEGSPDLGIKTTLAFFHDDGIVERSRTLLKKAARRWAQRSLAFKVEYWIPPGVEFLSPLSLSQTSSGSKRASSRWSATD</sequence>
<feature type="region of interest" description="Disordered" evidence="1">
    <location>
        <begin position="118"/>
        <end position="137"/>
    </location>
</feature>
<organism evidence="2 3">
    <name type="scientific">Nephila pilipes</name>
    <name type="common">Giant wood spider</name>
    <name type="synonym">Nephila maculata</name>
    <dbReference type="NCBI Taxonomy" id="299642"/>
    <lineage>
        <taxon>Eukaryota</taxon>
        <taxon>Metazoa</taxon>
        <taxon>Ecdysozoa</taxon>
        <taxon>Arthropoda</taxon>
        <taxon>Chelicerata</taxon>
        <taxon>Arachnida</taxon>
        <taxon>Araneae</taxon>
        <taxon>Araneomorphae</taxon>
        <taxon>Entelegynae</taxon>
        <taxon>Araneoidea</taxon>
        <taxon>Nephilidae</taxon>
        <taxon>Nephila</taxon>
    </lineage>
</organism>
<reference evidence="2" key="1">
    <citation type="submission" date="2020-08" db="EMBL/GenBank/DDBJ databases">
        <title>Multicomponent nature underlies the extraordinary mechanical properties of spider dragline silk.</title>
        <authorList>
            <person name="Kono N."/>
            <person name="Nakamura H."/>
            <person name="Mori M."/>
            <person name="Yoshida Y."/>
            <person name="Ohtoshi R."/>
            <person name="Malay A.D."/>
            <person name="Moran D.A.P."/>
            <person name="Tomita M."/>
            <person name="Numata K."/>
            <person name="Arakawa K."/>
        </authorList>
    </citation>
    <scope>NUCLEOTIDE SEQUENCE</scope>
</reference>
<evidence type="ECO:0000313" key="3">
    <source>
        <dbReference type="Proteomes" id="UP000887013"/>
    </source>
</evidence>
<dbReference type="Proteomes" id="UP000887013">
    <property type="component" value="Unassembled WGS sequence"/>
</dbReference>
<dbReference type="AlphaFoldDB" id="A0A8X6MEM5"/>
<proteinExistence type="predicted"/>
<dbReference type="EMBL" id="BMAW01044635">
    <property type="protein sequence ID" value="GFS45746.1"/>
    <property type="molecule type" value="Genomic_DNA"/>
</dbReference>
<comment type="caution">
    <text evidence="2">The sequence shown here is derived from an EMBL/GenBank/DDBJ whole genome shotgun (WGS) entry which is preliminary data.</text>
</comment>
<evidence type="ECO:0000256" key="1">
    <source>
        <dbReference type="SAM" id="MobiDB-lite"/>
    </source>
</evidence>
<accession>A0A8X6MEM5</accession>
<gene>
    <name evidence="2" type="ORF">NPIL_462511</name>
</gene>
<evidence type="ECO:0000313" key="2">
    <source>
        <dbReference type="EMBL" id="GFS45746.1"/>
    </source>
</evidence>